<evidence type="ECO:0000256" key="1">
    <source>
        <dbReference type="SAM" id="MobiDB-lite"/>
    </source>
</evidence>
<evidence type="ECO:0000313" key="3">
    <source>
        <dbReference type="Proteomes" id="UP000314294"/>
    </source>
</evidence>
<feature type="region of interest" description="Disordered" evidence="1">
    <location>
        <begin position="1"/>
        <end position="24"/>
    </location>
</feature>
<accession>A0A4Z2GYT3</accession>
<name>A0A4Z2GYT3_9TELE</name>
<feature type="region of interest" description="Disordered" evidence="1">
    <location>
        <begin position="48"/>
        <end position="73"/>
    </location>
</feature>
<dbReference type="AlphaFoldDB" id="A0A4Z2GYT3"/>
<evidence type="ECO:0000313" key="2">
    <source>
        <dbReference type="EMBL" id="TNN57812.1"/>
    </source>
</evidence>
<comment type="caution">
    <text evidence="2">The sequence shown here is derived from an EMBL/GenBank/DDBJ whole genome shotgun (WGS) entry which is preliminary data.</text>
</comment>
<dbReference type="EMBL" id="SRLO01000396">
    <property type="protein sequence ID" value="TNN57812.1"/>
    <property type="molecule type" value="Genomic_DNA"/>
</dbReference>
<proteinExistence type="predicted"/>
<feature type="compositionally biased region" description="Polar residues" evidence="1">
    <location>
        <begin position="63"/>
        <end position="73"/>
    </location>
</feature>
<gene>
    <name evidence="2" type="ORF">EYF80_031996</name>
</gene>
<sequence>MEMNGQTRGRHSFSSRGGERDSGVEAQRLGFIKLATLLPQRETAEPVRLGDTFTGCPGRTLTPGPTASPETVT</sequence>
<keyword evidence="3" id="KW-1185">Reference proteome</keyword>
<dbReference type="Proteomes" id="UP000314294">
    <property type="component" value="Unassembled WGS sequence"/>
</dbReference>
<protein>
    <submittedName>
        <fullName evidence="2">Uncharacterized protein</fullName>
    </submittedName>
</protein>
<organism evidence="2 3">
    <name type="scientific">Liparis tanakae</name>
    <name type="common">Tanaka's snailfish</name>
    <dbReference type="NCBI Taxonomy" id="230148"/>
    <lineage>
        <taxon>Eukaryota</taxon>
        <taxon>Metazoa</taxon>
        <taxon>Chordata</taxon>
        <taxon>Craniata</taxon>
        <taxon>Vertebrata</taxon>
        <taxon>Euteleostomi</taxon>
        <taxon>Actinopterygii</taxon>
        <taxon>Neopterygii</taxon>
        <taxon>Teleostei</taxon>
        <taxon>Neoteleostei</taxon>
        <taxon>Acanthomorphata</taxon>
        <taxon>Eupercaria</taxon>
        <taxon>Perciformes</taxon>
        <taxon>Cottioidei</taxon>
        <taxon>Cottales</taxon>
        <taxon>Liparidae</taxon>
        <taxon>Liparis</taxon>
    </lineage>
</organism>
<reference evidence="2 3" key="1">
    <citation type="submission" date="2019-03" db="EMBL/GenBank/DDBJ databases">
        <title>First draft genome of Liparis tanakae, snailfish: a comprehensive survey of snailfish specific genes.</title>
        <authorList>
            <person name="Kim W."/>
            <person name="Song I."/>
            <person name="Jeong J.-H."/>
            <person name="Kim D."/>
            <person name="Kim S."/>
            <person name="Ryu S."/>
            <person name="Song J.Y."/>
            <person name="Lee S.K."/>
        </authorList>
    </citation>
    <scope>NUCLEOTIDE SEQUENCE [LARGE SCALE GENOMIC DNA]</scope>
    <source>
        <tissue evidence="2">Muscle</tissue>
    </source>
</reference>